<name>W4FIL8_APHAT</name>
<accession>W4FIL8</accession>
<dbReference type="InterPro" id="IPR015267">
    <property type="entry name" value="PPP4R2"/>
</dbReference>
<protein>
    <submittedName>
        <fullName evidence="2">Uncharacterized protein</fullName>
    </submittedName>
</protein>
<dbReference type="OrthoDB" id="128536at2759"/>
<dbReference type="AlphaFoldDB" id="W4FIL8"/>
<dbReference type="EMBL" id="KI913207">
    <property type="protein sequence ID" value="ETV66685.1"/>
    <property type="molecule type" value="Genomic_DNA"/>
</dbReference>
<dbReference type="RefSeq" id="XP_009843810.1">
    <property type="nucleotide sequence ID" value="XM_009845508.1"/>
</dbReference>
<dbReference type="GO" id="GO:0030289">
    <property type="term" value="C:protein phosphatase 4 complex"/>
    <property type="evidence" value="ECO:0007669"/>
    <property type="project" value="InterPro"/>
</dbReference>
<dbReference type="VEuPathDB" id="FungiDB:H257_16897"/>
<dbReference type="Pfam" id="PF09184">
    <property type="entry name" value="PPP4R2"/>
    <property type="match status" value="1"/>
</dbReference>
<gene>
    <name evidence="2" type="ORF">H257_16897</name>
</gene>
<dbReference type="GO" id="GO:0005634">
    <property type="term" value="C:nucleus"/>
    <property type="evidence" value="ECO:0007669"/>
    <property type="project" value="TreeGrafter"/>
</dbReference>
<comment type="similarity">
    <text evidence="1">Belongs to the PPP4R2 family.</text>
</comment>
<reference evidence="2" key="1">
    <citation type="submission" date="2013-12" db="EMBL/GenBank/DDBJ databases">
        <title>The Genome Sequence of Aphanomyces astaci APO3.</title>
        <authorList>
            <consortium name="The Broad Institute Genomics Platform"/>
            <person name="Russ C."/>
            <person name="Tyler B."/>
            <person name="van West P."/>
            <person name="Dieguez-Uribeondo J."/>
            <person name="Young S.K."/>
            <person name="Zeng Q."/>
            <person name="Gargeya S."/>
            <person name="Fitzgerald M."/>
            <person name="Abouelleil A."/>
            <person name="Alvarado L."/>
            <person name="Chapman S.B."/>
            <person name="Gainer-Dewar J."/>
            <person name="Goldberg J."/>
            <person name="Griggs A."/>
            <person name="Gujja S."/>
            <person name="Hansen M."/>
            <person name="Howarth C."/>
            <person name="Imamovic A."/>
            <person name="Ireland A."/>
            <person name="Larimer J."/>
            <person name="McCowan C."/>
            <person name="Murphy C."/>
            <person name="Pearson M."/>
            <person name="Poon T.W."/>
            <person name="Priest M."/>
            <person name="Roberts A."/>
            <person name="Saif S."/>
            <person name="Shea T."/>
            <person name="Sykes S."/>
            <person name="Wortman J."/>
            <person name="Nusbaum C."/>
            <person name="Birren B."/>
        </authorList>
    </citation>
    <scope>NUCLEOTIDE SEQUENCE [LARGE SCALE GENOMIC DNA]</scope>
    <source>
        <strain evidence="2">APO3</strain>
    </source>
</reference>
<dbReference type="STRING" id="112090.W4FIL8"/>
<dbReference type="PANTHER" id="PTHR16487">
    <property type="entry name" value="PPP4R2-RELATED PROTEIN"/>
    <property type="match status" value="1"/>
</dbReference>
<dbReference type="RefSeq" id="XP_009843809.1">
    <property type="nucleotide sequence ID" value="XM_009845507.1"/>
</dbReference>
<sequence>MLDDAEVIAENERALAAFAEGDRTAEALASHPALERILRQIHEVGILYYDWALVKVVVLAKVHAAIAAYDAVGPSTMPEEIDRTELFNIIQMRPSPPFTLQRLIEVLHHPTRYYRQSSKFLNAVHKLFEVSSAADTDDPRNPRLAISRRHRHNPSLRHLID</sequence>
<evidence type="ECO:0000256" key="1">
    <source>
        <dbReference type="ARBA" id="ARBA00009207"/>
    </source>
</evidence>
<evidence type="ECO:0000313" key="2">
    <source>
        <dbReference type="EMBL" id="ETV66684.1"/>
    </source>
</evidence>
<dbReference type="EMBL" id="KI913207">
    <property type="protein sequence ID" value="ETV66684.1"/>
    <property type="molecule type" value="Genomic_DNA"/>
</dbReference>
<dbReference type="GO" id="GO:0019888">
    <property type="term" value="F:protein phosphatase regulator activity"/>
    <property type="evidence" value="ECO:0007669"/>
    <property type="project" value="InterPro"/>
</dbReference>
<dbReference type="PANTHER" id="PTHR16487:SF0">
    <property type="entry name" value="PROTEIN PHOSPHATASE 4 REGULATORY SUBUNIT 2-RELATED"/>
    <property type="match status" value="1"/>
</dbReference>
<proteinExistence type="inferred from homology"/>
<dbReference type="GO" id="GO:0005737">
    <property type="term" value="C:cytoplasm"/>
    <property type="evidence" value="ECO:0007669"/>
    <property type="project" value="TreeGrafter"/>
</dbReference>
<dbReference type="GeneID" id="20818893"/>
<organism evidence="2">
    <name type="scientific">Aphanomyces astaci</name>
    <name type="common">Crayfish plague agent</name>
    <dbReference type="NCBI Taxonomy" id="112090"/>
    <lineage>
        <taxon>Eukaryota</taxon>
        <taxon>Sar</taxon>
        <taxon>Stramenopiles</taxon>
        <taxon>Oomycota</taxon>
        <taxon>Saprolegniomycetes</taxon>
        <taxon>Saprolegniales</taxon>
        <taxon>Verrucalvaceae</taxon>
        <taxon>Aphanomyces</taxon>
    </lineage>
</organism>